<dbReference type="Pfam" id="PF13410">
    <property type="entry name" value="GST_C_2"/>
    <property type="match status" value="1"/>
</dbReference>
<dbReference type="GO" id="GO:0004364">
    <property type="term" value="F:glutathione transferase activity"/>
    <property type="evidence" value="ECO:0007669"/>
    <property type="project" value="TreeGrafter"/>
</dbReference>
<dbReference type="GO" id="GO:0006749">
    <property type="term" value="P:glutathione metabolic process"/>
    <property type="evidence" value="ECO:0007669"/>
    <property type="project" value="TreeGrafter"/>
</dbReference>
<dbReference type="PANTHER" id="PTHR42673">
    <property type="entry name" value="MALEYLACETOACETATE ISOMERASE"/>
    <property type="match status" value="1"/>
</dbReference>
<dbReference type="InterPro" id="IPR040079">
    <property type="entry name" value="Glutathione_S-Trfase"/>
</dbReference>
<dbReference type="CDD" id="cd03194">
    <property type="entry name" value="GST_C_3"/>
    <property type="match status" value="1"/>
</dbReference>
<dbReference type="GO" id="GO:0006559">
    <property type="term" value="P:L-phenylalanine catabolic process"/>
    <property type="evidence" value="ECO:0007669"/>
    <property type="project" value="TreeGrafter"/>
</dbReference>
<evidence type="ECO:0000313" key="1">
    <source>
        <dbReference type="EMBL" id="QIP34532.1"/>
    </source>
</evidence>
<gene>
    <name evidence="1" type="ORF">GWK63_02655</name>
</gene>
<dbReference type="CDD" id="cd03043">
    <property type="entry name" value="GST_N_1"/>
    <property type="match status" value="1"/>
</dbReference>
<keyword evidence="1" id="KW-0808">Transferase</keyword>
<evidence type="ECO:0000313" key="2">
    <source>
        <dbReference type="Proteomes" id="UP000502533"/>
    </source>
</evidence>
<dbReference type="InterPro" id="IPR004045">
    <property type="entry name" value="Glutathione_S-Trfase_N"/>
</dbReference>
<dbReference type="Gene3D" id="3.40.30.10">
    <property type="entry name" value="Glutaredoxin"/>
    <property type="match status" value="1"/>
</dbReference>
<dbReference type="KEGG" id="kre:GWK63_02655"/>
<dbReference type="SUPFAM" id="SSF52833">
    <property type="entry name" value="Thioredoxin-like"/>
    <property type="match status" value="1"/>
</dbReference>
<dbReference type="SFLD" id="SFLDS00019">
    <property type="entry name" value="Glutathione_Transferase_(cytos"/>
    <property type="match status" value="1"/>
</dbReference>
<dbReference type="Gene3D" id="1.20.1050.10">
    <property type="match status" value="1"/>
</dbReference>
<name>A0A181C7M6_9PROT</name>
<dbReference type="RefSeq" id="WP_007398943.1">
    <property type="nucleotide sequence ID" value="NZ_CALMTF010000020.1"/>
</dbReference>
<dbReference type="SUPFAM" id="SSF47616">
    <property type="entry name" value="GST C-terminal domain-like"/>
    <property type="match status" value="1"/>
</dbReference>
<dbReference type="GO" id="GO:0016034">
    <property type="term" value="F:maleylacetoacetate isomerase activity"/>
    <property type="evidence" value="ECO:0007669"/>
    <property type="project" value="TreeGrafter"/>
</dbReference>
<dbReference type="PROSITE" id="PS50404">
    <property type="entry name" value="GST_NTER"/>
    <property type="match status" value="1"/>
</dbReference>
<dbReference type="InterPro" id="IPR036282">
    <property type="entry name" value="Glutathione-S-Trfase_C_sf"/>
</dbReference>
<dbReference type="EMBL" id="CP050139">
    <property type="protein sequence ID" value="QIP34532.1"/>
    <property type="molecule type" value="Genomic_DNA"/>
</dbReference>
<dbReference type="Proteomes" id="UP000502533">
    <property type="component" value="Chromosome"/>
</dbReference>
<dbReference type="PANTHER" id="PTHR42673:SF4">
    <property type="entry name" value="MALEYLACETOACETATE ISOMERASE"/>
    <property type="match status" value="1"/>
</dbReference>
<dbReference type="InterPro" id="IPR036249">
    <property type="entry name" value="Thioredoxin-like_sf"/>
</dbReference>
<dbReference type="Pfam" id="PF13409">
    <property type="entry name" value="GST_N_2"/>
    <property type="match status" value="1"/>
</dbReference>
<dbReference type="AlphaFoldDB" id="A0A181C7M6"/>
<sequence length="222" mass="24190">MRDGMLVIGTRRYSSWSLRGWLAVRLAGLDVREQLIPLADNGQTAAIATLSPNGKVPYLEHNGIAVWESLALCEYCAEQAPGLWPADARARAYARSIASEMHAGFRALRQAMPMNTGRDNRPLAGGTTPDIDADITRIDAIWTEARLDFGKGGDFLFGAEFGMADAMFAPIVSRFLSYGVSPSAPAQAYMAAVRAHPLVAQWYAQAADEPVAWQQSRFEDIA</sequence>
<keyword evidence="2" id="KW-1185">Reference proteome</keyword>
<accession>A0A181C7M6</accession>
<dbReference type="GeneID" id="85021044"/>
<proteinExistence type="predicted"/>
<organism evidence="1 2">
    <name type="scientific">Komagataeibacter rhaeticus</name>
    <dbReference type="NCBI Taxonomy" id="215221"/>
    <lineage>
        <taxon>Bacteria</taxon>
        <taxon>Pseudomonadati</taxon>
        <taxon>Pseudomonadota</taxon>
        <taxon>Alphaproteobacteria</taxon>
        <taxon>Acetobacterales</taxon>
        <taxon>Acetobacteraceae</taxon>
        <taxon>Komagataeibacter</taxon>
    </lineage>
</organism>
<reference evidence="1 2" key="1">
    <citation type="submission" date="2020-03" db="EMBL/GenBank/DDBJ databases">
        <title>Isolation of cellulose-producing strains, genome characterization and application of the synthesized cellulose films as an economical and sustainable material for piezoelectric sensor construction.</title>
        <authorList>
            <person name="Mangayil R.K."/>
        </authorList>
    </citation>
    <scope>NUCLEOTIDE SEQUENCE [LARGE SCALE GENOMIC DNA]</scope>
    <source>
        <strain evidence="1 2">ENS 9a1a</strain>
    </source>
</reference>
<protein>
    <submittedName>
        <fullName evidence="1">Glutathione S-transferase family protein</fullName>
    </submittedName>
</protein>